<gene>
    <name evidence="2" type="ORF">AX760_24965</name>
</gene>
<dbReference type="Proteomes" id="UP000182661">
    <property type="component" value="Unassembled WGS sequence"/>
</dbReference>
<protein>
    <submittedName>
        <fullName evidence="2">Uncharacterized protein</fullName>
    </submittedName>
</protein>
<organism evidence="2 3">
    <name type="scientific">Pararhizobium antarcticum</name>
    <dbReference type="NCBI Taxonomy" id="1798805"/>
    <lineage>
        <taxon>Bacteria</taxon>
        <taxon>Pseudomonadati</taxon>
        <taxon>Pseudomonadota</taxon>
        <taxon>Alphaproteobacteria</taxon>
        <taxon>Hyphomicrobiales</taxon>
        <taxon>Rhizobiaceae</taxon>
        <taxon>Rhizobium/Agrobacterium group</taxon>
        <taxon>Pararhizobium</taxon>
    </lineage>
</organism>
<name>A0A657LJK3_9HYPH</name>
<dbReference type="EMBL" id="LSRP01000161">
    <property type="protein sequence ID" value="OJF89598.1"/>
    <property type="molecule type" value="Genomic_DNA"/>
</dbReference>
<keyword evidence="3" id="KW-1185">Reference proteome</keyword>
<feature type="compositionally biased region" description="Polar residues" evidence="1">
    <location>
        <begin position="1"/>
        <end position="11"/>
    </location>
</feature>
<evidence type="ECO:0000313" key="3">
    <source>
        <dbReference type="Proteomes" id="UP000182661"/>
    </source>
</evidence>
<evidence type="ECO:0000313" key="2">
    <source>
        <dbReference type="EMBL" id="OJF89598.1"/>
    </source>
</evidence>
<evidence type="ECO:0000256" key="1">
    <source>
        <dbReference type="SAM" id="MobiDB-lite"/>
    </source>
</evidence>
<accession>A0A657LJK3</accession>
<proteinExistence type="predicted"/>
<feature type="region of interest" description="Disordered" evidence="1">
    <location>
        <begin position="1"/>
        <end position="22"/>
    </location>
</feature>
<sequence>MASEAKMSSDQNEWKPAPGTSHYFDPLIELDMDDYGERLRSPEIIRAAKIEEGPYLAELKVGMTVTARINRRTLDRKYIDKPFLAINDNIVLLRERWGGGGNASIAHLLSFNEYAFYDAQAIIEAI</sequence>
<reference evidence="2 3" key="1">
    <citation type="submission" date="2016-02" db="EMBL/GenBank/DDBJ databases">
        <title>Genome sequencing of a beta-galactosidase producing bacteria Rhizobium sp. 59.</title>
        <authorList>
            <person name="Wang D."/>
            <person name="Kot W."/>
            <person name="Qin Y."/>
            <person name="Hansen L."/>
            <person name="Naqvi K."/>
            <person name="Rensing C."/>
        </authorList>
    </citation>
    <scope>NUCLEOTIDE SEQUENCE [LARGE SCALE GENOMIC DNA]</scope>
    <source>
        <strain evidence="2 3">59</strain>
    </source>
</reference>
<comment type="caution">
    <text evidence="2">The sequence shown here is derived from an EMBL/GenBank/DDBJ whole genome shotgun (WGS) entry which is preliminary data.</text>
</comment>
<dbReference type="RefSeq" id="WP_071835925.1">
    <property type="nucleotide sequence ID" value="NZ_LSRP01000161.1"/>
</dbReference>
<dbReference type="AlphaFoldDB" id="A0A657LJK3"/>